<dbReference type="SUPFAM" id="SSF103365">
    <property type="entry name" value="Hypothetical protein PH1602"/>
    <property type="match status" value="1"/>
</dbReference>
<evidence type="ECO:0000256" key="3">
    <source>
        <dbReference type="ARBA" id="ARBA00022598"/>
    </source>
</evidence>
<evidence type="ECO:0000256" key="7">
    <source>
        <dbReference type="ARBA" id="ARBA00023134"/>
    </source>
</evidence>
<dbReference type="GO" id="GO:0046872">
    <property type="term" value="F:metal ion binding"/>
    <property type="evidence" value="ECO:0007669"/>
    <property type="project" value="UniProtKB-KW"/>
</dbReference>
<gene>
    <name evidence="10" type="ORF">AVDCRST_MAG28-4120</name>
</gene>
<dbReference type="GO" id="GO:0005525">
    <property type="term" value="F:GTP binding"/>
    <property type="evidence" value="ECO:0007669"/>
    <property type="project" value="UniProtKB-KW"/>
</dbReference>
<evidence type="ECO:0000256" key="2">
    <source>
        <dbReference type="ARBA" id="ARBA00012726"/>
    </source>
</evidence>
<evidence type="ECO:0000256" key="8">
    <source>
        <dbReference type="ARBA" id="ARBA00023211"/>
    </source>
</evidence>
<keyword evidence="3" id="KW-0436">Ligase</keyword>
<keyword evidence="6" id="KW-0692">RNA repair</keyword>
<dbReference type="InterPro" id="IPR036025">
    <property type="entry name" value="RtcB-like_sf"/>
</dbReference>
<dbReference type="GO" id="GO:0042245">
    <property type="term" value="P:RNA repair"/>
    <property type="evidence" value="ECO:0007669"/>
    <property type="project" value="UniProtKB-KW"/>
</dbReference>
<accession>A0A6J4RCB6</accession>
<evidence type="ECO:0000313" key="10">
    <source>
        <dbReference type="EMBL" id="CAA9466293.1"/>
    </source>
</evidence>
<evidence type="ECO:0000256" key="9">
    <source>
        <dbReference type="ARBA" id="ARBA00047746"/>
    </source>
</evidence>
<reference evidence="10" key="1">
    <citation type="submission" date="2020-02" db="EMBL/GenBank/DDBJ databases">
        <authorList>
            <person name="Meier V. D."/>
        </authorList>
    </citation>
    <scope>NUCLEOTIDE SEQUENCE</scope>
    <source>
        <strain evidence="10">AVDCRST_MAG28</strain>
    </source>
</reference>
<organism evidence="10">
    <name type="scientific">uncultured Rubrobacteraceae bacterium</name>
    <dbReference type="NCBI Taxonomy" id="349277"/>
    <lineage>
        <taxon>Bacteria</taxon>
        <taxon>Bacillati</taxon>
        <taxon>Actinomycetota</taxon>
        <taxon>Rubrobacteria</taxon>
        <taxon>Rubrobacterales</taxon>
        <taxon>Rubrobacteraceae</taxon>
        <taxon>environmental samples</taxon>
    </lineage>
</organism>
<proteinExistence type="predicted"/>
<dbReference type="GO" id="GO:0170057">
    <property type="term" value="F:RNA ligase (GTP) activity"/>
    <property type="evidence" value="ECO:0007669"/>
    <property type="project" value="UniProtKB-EC"/>
</dbReference>
<dbReference type="Gene3D" id="3.90.1860.10">
    <property type="entry name" value="tRNA-splicing ligase RtcB"/>
    <property type="match status" value="1"/>
</dbReference>
<dbReference type="EC" id="6.5.1.8" evidence="2"/>
<evidence type="ECO:0000256" key="6">
    <source>
        <dbReference type="ARBA" id="ARBA00022800"/>
    </source>
</evidence>
<sequence length="362" mass="38136">MVEHAADFEWRGEGEGAEVVLYAPEAASAERGFEKLMPAASLPGVVSPVHAAASGSKVGWVAASETHAAPDLFSTPARGLLLVANASVEEFGLSPGEVGDLVLRNLSEISPPRFGEAEVRRAVENGVVWAAEEGLIPEEDLALFGAPGSASGSATGESDALPRRALSAGAQDLGRRQWIEVYTVAEVLDSDQAEALALSAGALILHTETVSEDLGRLALIAHRERILKQVWSRDFGATADLPAAPLETEEASDLLAAVRAIANYADARAALLLNELRRVFIEEGGVQLHAAWRLGGIAQRDDLLLHRHNLAAIEGGGILSTRDFVAAGTGAMRASAPTFGPGSEEEPWAWEEAGLLERVARL</sequence>
<comment type="cofactor">
    <cofactor evidence="1">
        <name>Mn(2+)</name>
        <dbReference type="ChEBI" id="CHEBI:29035"/>
    </cofactor>
</comment>
<keyword evidence="8" id="KW-0464">Manganese</keyword>
<protein>
    <recommendedName>
        <fullName evidence="2">3'-phosphate/5'-hydroxy nucleic acid ligase</fullName>
        <ecNumber evidence="2">6.5.1.8</ecNumber>
    </recommendedName>
</protein>
<dbReference type="AlphaFoldDB" id="A0A6J4RCB6"/>
<dbReference type="EMBL" id="CADCVE010000106">
    <property type="protein sequence ID" value="CAA9466293.1"/>
    <property type="molecule type" value="Genomic_DNA"/>
</dbReference>
<evidence type="ECO:0000256" key="5">
    <source>
        <dbReference type="ARBA" id="ARBA00022741"/>
    </source>
</evidence>
<evidence type="ECO:0000256" key="4">
    <source>
        <dbReference type="ARBA" id="ARBA00022723"/>
    </source>
</evidence>
<comment type="catalytic activity">
    <reaction evidence="9">
        <text>a 3'-end 3'-phospho-ribonucleotide-RNA + a 5'-end dephospho-ribonucleoside-RNA + GTP = a ribonucleotidyl-ribonucleotide-RNA + GMP + diphosphate</text>
        <dbReference type="Rhea" id="RHEA:68076"/>
        <dbReference type="Rhea" id="RHEA-COMP:10463"/>
        <dbReference type="Rhea" id="RHEA-COMP:13936"/>
        <dbReference type="Rhea" id="RHEA-COMP:17355"/>
        <dbReference type="ChEBI" id="CHEBI:33019"/>
        <dbReference type="ChEBI" id="CHEBI:37565"/>
        <dbReference type="ChEBI" id="CHEBI:58115"/>
        <dbReference type="ChEBI" id="CHEBI:83062"/>
        <dbReference type="ChEBI" id="CHEBI:138284"/>
        <dbReference type="ChEBI" id="CHEBI:173118"/>
        <dbReference type="EC" id="6.5.1.8"/>
    </reaction>
</comment>
<dbReference type="Pfam" id="PF01139">
    <property type="entry name" value="RtcB"/>
    <property type="match status" value="1"/>
</dbReference>
<name>A0A6J4RCB6_9ACTN</name>
<keyword evidence="5" id="KW-0547">Nucleotide-binding</keyword>
<dbReference type="GO" id="GO:0006396">
    <property type="term" value="P:RNA processing"/>
    <property type="evidence" value="ECO:0007669"/>
    <property type="project" value="InterPro"/>
</dbReference>
<evidence type="ECO:0000256" key="1">
    <source>
        <dbReference type="ARBA" id="ARBA00001936"/>
    </source>
</evidence>
<dbReference type="InterPro" id="IPR001233">
    <property type="entry name" value="RtcB"/>
</dbReference>
<keyword evidence="7" id="KW-0342">GTP-binding</keyword>
<keyword evidence="4" id="KW-0479">Metal-binding</keyword>